<protein>
    <submittedName>
        <fullName evidence="2">Carbohydrate-binding module family 13 protein</fullName>
    </submittedName>
</protein>
<dbReference type="SUPFAM" id="SSF50370">
    <property type="entry name" value="Ricin B-like lectins"/>
    <property type="match status" value="1"/>
</dbReference>
<reference evidence="2 3" key="1">
    <citation type="submission" date="2024-04" db="EMBL/GenBank/DDBJ databases">
        <title>Symmetric and asymmetric DNA N6-adenine methylation regulates different biological responses in Mucorales.</title>
        <authorList>
            <consortium name="Lawrence Berkeley National Laboratory"/>
            <person name="Lax C."/>
            <person name="Mondo S.J."/>
            <person name="Osorio-Concepcion M."/>
            <person name="Muszewska A."/>
            <person name="Corrochano-Luque M."/>
            <person name="Gutierrez G."/>
            <person name="Riley R."/>
            <person name="Lipzen A."/>
            <person name="Guo J."/>
            <person name="Hundley H."/>
            <person name="Amirebrahimi M."/>
            <person name="Ng V."/>
            <person name="Lorenzo-Gutierrez D."/>
            <person name="Binder U."/>
            <person name="Yang J."/>
            <person name="Song Y."/>
            <person name="Canovas D."/>
            <person name="Navarro E."/>
            <person name="Freitag M."/>
            <person name="Gabaldon T."/>
            <person name="Grigoriev I.V."/>
            <person name="Corrochano L.M."/>
            <person name="Nicolas F.E."/>
            <person name="Garre V."/>
        </authorList>
    </citation>
    <scope>NUCLEOTIDE SEQUENCE [LARGE SCALE GENOMIC DNA]</scope>
    <source>
        <strain evidence="2 3">L51</strain>
    </source>
</reference>
<feature type="domain" description="Ricin B lectin" evidence="1">
    <location>
        <begin position="15"/>
        <end position="139"/>
    </location>
</feature>
<name>A0ABR3AJN0_PHYBL</name>
<accession>A0ABR3AJN0</accession>
<dbReference type="Pfam" id="PF00652">
    <property type="entry name" value="Ricin_B_lectin"/>
    <property type="match status" value="1"/>
</dbReference>
<evidence type="ECO:0000313" key="2">
    <source>
        <dbReference type="EMBL" id="KAL0076230.1"/>
    </source>
</evidence>
<dbReference type="InterPro" id="IPR000772">
    <property type="entry name" value="Ricin_B_lectin"/>
</dbReference>
<sequence>MAGYSNDFSDGFFFIRSKDRPMAVDVNDGSMLNDAHIIIWPQKHTDSINQLWMHEDGFLLNKKSGLALDIRGGDIKKDKSLVQYARKSGLAYNQRWKYQDGFIFPAAAPHLSLDIRGDHKEGSFIFLNTKMSGVSSQQWLVEPFENERSKQDLELLRPSVKLSINRCSDSKTR</sequence>
<organism evidence="2 3">
    <name type="scientific">Phycomyces blakesleeanus</name>
    <dbReference type="NCBI Taxonomy" id="4837"/>
    <lineage>
        <taxon>Eukaryota</taxon>
        <taxon>Fungi</taxon>
        <taxon>Fungi incertae sedis</taxon>
        <taxon>Mucoromycota</taxon>
        <taxon>Mucoromycotina</taxon>
        <taxon>Mucoromycetes</taxon>
        <taxon>Mucorales</taxon>
        <taxon>Phycomycetaceae</taxon>
        <taxon>Phycomyces</taxon>
    </lineage>
</organism>
<dbReference type="EMBL" id="JBCLYO010000032">
    <property type="protein sequence ID" value="KAL0076230.1"/>
    <property type="molecule type" value="Genomic_DNA"/>
</dbReference>
<evidence type="ECO:0000313" key="3">
    <source>
        <dbReference type="Proteomes" id="UP001448207"/>
    </source>
</evidence>
<dbReference type="PROSITE" id="PS50231">
    <property type="entry name" value="RICIN_B_LECTIN"/>
    <property type="match status" value="1"/>
</dbReference>
<comment type="caution">
    <text evidence="2">The sequence shown here is derived from an EMBL/GenBank/DDBJ whole genome shotgun (WGS) entry which is preliminary data.</text>
</comment>
<gene>
    <name evidence="2" type="ORF">J3Q64DRAFT_1358209</name>
</gene>
<dbReference type="Proteomes" id="UP001448207">
    <property type="component" value="Unassembled WGS sequence"/>
</dbReference>
<dbReference type="InterPro" id="IPR035992">
    <property type="entry name" value="Ricin_B-like_lectins"/>
</dbReference>
<keyword evidence="3" id="KW-1185">Reference proteome</keyword>
<evidence type="ECO:0000259" key="1">
    <source>
        <dbReference type="Pfam" id="PF00652"/>
    </source>
</evidence>
<dbReference type="Gene3D" id="2.80.10.50">
    <property type="match status" value="1"/>
</dbReference>
<proteinExistence type="predicted"/>